<sequence>MEPTAITDVLDGRWAALRRTVREQLAGVEYRDASDLTTEQHRTLVFEQLHALAKTEGPRLGFAREYGGGGDIGGSVVAFETLGFGDLSLMVKAGVQWGLFGGAVQLLGTQRHHERYLADIMDLTLPGCFAMTETGHGSDVQHLRTTATFDNNGFVIHTPHQSARKDYIGNAARDGKAAVVFAQLITGGQSRGVHAFMVPIRDAQGDPLPGVSITDCGRKAGLNGVDNGRLMFDHVRVPREALLDRYGQVDADGTYRSPIASDNRRFFTMLGTLIRGRVSVAGSAGSAAKRALTIAVRYADTRRQFNRPDDKREVVLLDYQAHQRKLLPALATTYALHFAQEELTAALHELQGQAEPDERRQRELESRAAGVKALSTWHTTAAIQTCREACGGAGYLAENLLTTLKADTDVFTTFEGDNTVLLQLVAKGLLTNYRSEFQELGTVAMARFVAEQFVGMVTERLPSLGRDDPDALYDRSWQLQAFEDREAHVLSGLARRLRRAAGGEADPFEVFNNAQDHVLRVGRVHTERLVLQAFSDAVGRCADGDAKRLLDRVCSLYAVHTINEDLAWFLAHGRLTPGRGKAVNGAVNALCRKLRPHARTLVDAFAIPERFLDAAVLREEPDRQDVQWRHDQANAAS</sequence>
<dbReference type="GO" id="GO:0033540">
    <property type="term" value="P:fatty acid beta-oxidation using acyl-CoA oxidase"/>
    <property type="evidence" value="ECO:0007669"/>
    <property type="project" value="TreeGrafter"/>
</dbReference>
<dbReference type="InterPro" id="IPR009100">
    <property type="entry name" value="AcylCoA_DH/oxidase_NM_dom_sf"/>
</dbReference>
<feature type="domain" description="Acyl-CoA oxidase C-alpha1" evidence="14">
    <location>
        <begin position="271"/>
        <end position="430"/>
    </location>
</feature>
<evidence type="ECO:0000256" key="1">
    <source>
        <dbReference type="ARBA" id="ARBA00001974"/>
    </source>
</evidence>
<dbReference type="SUPFAM" id="SSF56645">
    <property type="entry name" value="Acyl-CoA dehydrogenase NM domain-like"/>
    <property type="match status" value="1"/>
</dbReference>
<protein>
    <recommendedName>
        <fullName evidence="4">acyl-CoA oxidase</fullName>
        <ecNumber evidence="4">1.3.3.6</ecNumber>
    </recommendedName>
</protein>
<dbReference type="InterPro" id="IPR006091">
    <property type="entry name" value="Acyl-CoA_Oxase/DH_mid-dom"/>
</dbReference>
<evidence type="ECO:0000313" key="16">
    <source>
        <dbReference type="Proteomes" id="UP000256269"/>
    </source>
</evidence>
<accession>A0A3E0I6E0</accession>
<evidence type="ECO:0000256" key="3">
    <source>
        <dbReference type="ARBA" id="ARBA00006288"/>
    </source>
</evidence>
<dbReference type="Gene3D" id="2.40.110.10">
    <property type="entry name" value="Butyryl-CoA Dehydrogenase, subunit A, domain 2"/>
    <property type="match status" value="1"/>
</dbReference>
<dbReference type="Pfam" id="PF02771">
    <property type="entry name" value="Acyl-CoA_dh_N"/>
    <property type="match status" value="1"/>
</dbReference>
<dbReference type="InterPro" id="IPR046373">
    <property type="entry name" value="Acyl-CoA_Oxase/DH_mid-dom_sf"/>
</dbReference>
<evidence type="ECO:0000256" key="6">
    <source>
        <dbReference type="ARBA" id="ARBA00022827"/>
    </source>
</evidence>
<dbReference type="PANTHER" id="PTHR10909">
    <property type="entry name" value="ELECTRON TRANSPORT OXIDOREDUCTASE"/>
    <property type="match status" value="1"/>
</dbReference>
<evidence type="ECO:0000256" key="9">
    <source>
        <dbReference type="ARBA" id="ARBA00023098"/>
    </source>
</evidence>
<dbReference type="EMBL" id="QUNO01000002">
    <property type="protein sequence ID" value="REH54289.1"/>
    <property type="molecule type" value="Genomic_DNA"/>
</dbReference>
<dbReference type="RefSeq" id="WP_116173371.1">
    <property type="nucleotide sequence ID" value="NZ_CP144375.1"/>
</dbReference>
<reference evidence="15 16" key="1">
    <citation type="submission" date="2018-08" db="EMBL/GenBank/DDBJ databases">
        <title>Genomic Encyclopedia of Archaeal and Bacterial Type Strains, Phase II (KMG-II): from individual species to whole genera.</title>
        <authorList>
            <person name="Goeker M."/>
        </authorList>
    </citation>
    <scope>NUCLEOTIDE SEQUENCE [LARGE SCALE GENOMIC DNA]</scope>
    <source>
        <strain evidence="15 16">DSM 45791</strain>
    </source>
</reference>
<evidence type="ECO:0000256" key="5">
    <source>
        <dbReference type="ARBA" id="ARBA00022630"/>
    </source>
</evidence>
<proteinExistence type="inferred from homology"/>
<dbReference type="Pfam" id="PF22924">
    <property type="entry name" value="ACOX_C_alpha1"/>
    <property type="match status" value="1"/>
</dbReference>
<dbReference type="OrthoDB" id="1144545at2"/>
<dbReference type="InterPro" id="IPR037069">
    <property type="entry name" value="AcylCoA_DH/ox_N_sf"/>
</dbReference>
<evidence type="ECO:0000259" key="14">
    <source>
        <dbReference type="Pfam" id="PF22924"/>
    </source>
</evidence>
<dbReference type="Proteomes" id="UP000256269">
    <property type="component" value="Unassembled WGS sequence"/>
</dbReference>
<comment type="subcellular location">
    <subcellularLocation>
        <location evidence="2">Peroxisome</location>
    </subcellularLocation>
</comment>
<evidence type="ECO:0000313" key="15">
    <source>
        <dbReference type="EMBL" id="REH54289.1"/>
    </source>
</evidence>
<dbReference type="InterPro" id="IPR013786">
    <property type="entry name" value="AcylCoA_DH/ox_N"/>
</dbReference>
<dbReference type="InterPro" id="IPR012258">
    <property type="entry name" value="Acyl-CoA_oxidase"/>
</dbReference>
<organism evidence="15 16">
    <name type="scientific">Kutzneria buriramensis</name>
    <dbReference type="NCBI Taxonomy" id="1045776"/>
    <lineage>
        <taxon>Bacteria</taxon>
        <taxon>Bacillati</taxon>
        <taxon>Actinomycetota</taxon>
        <taxon>Actinomycetes</taxon>
        <taxon>Pseudonocardiales</taxon>
        <taxon>Pseudonocardiaceae</taxon>
        <taxon>Kutzneria</taxon>
    </lineage>
</organism>
<dbReference type="EC" id="1.3.3.6" evidence="4"/>
<keyword evidence="6" id="KW-0274">FAD</keyword>
<comment type="similarity">
    <text evidence="3">Belongs to the acyl-CoA oxidase family.</text>
</comment>
<dbReference type="FunFam" id="2.40.110.10:FF:000005">
    <property type="entry name" value="Acyl-coenzyme A oxidase"/>
    <property type="match status" value="1"/>
</dbReference>
<dbReference type="Pfam" id="PF02770">
    <property type="entry name" value="Acyl-CoA_dh_M"/>
    <property type="match status" value="1"/>
</dbReference>
<dbReference type="GO" id="GO:0005504">
    <property type="term" value="F:fatty acid binding"/>
    <property type="evidence" value="ECO:0007669"/>
    <property type="project" value="TreeGrafter"/>
</dbReference>
<feature type="domain" description="Acyl-CoA oxidase/dehydrogenase middle" evidence="12">
    <location>
        <begin position="128"/>
        <end position="235"/>
    </location>
</feature>
<dbReference type="InterPro" id="IPR055060">
    <property type="entry name" value="ACOX_C_alpha1"/>
</dbReference>
<evidence type="ECO:0000259" key="13">
    <source>
        <dbReference type="Pfam" id="PF02771"/>
    </source>
</evidence>
<dbReference type="GO" id="GO:0003997">
    <property type="term" value="F:acyl-CoA oxidase activity"/>
    <property type="evidence" value="ECO:0007669"/>
    <property type="project" value="UniProtKB-EC"/>
</dbReference>
<dbReference type="PIRSF" id="PIRSF000168">
    <property type="entry name" value="Acyl-CoA_oxidase"/>
    <property type="match status" value="1"/>
</dbReference>
<dbReference type="InterPro" id="IPR002655">
    <property type="entry name" value="Acyl-CoA_oxidase_C"/>
</dbReference>
<feature type="domain" description="Acyl-CoA oxidase C-terminal" evidence="11">
    <location>
        <begin position="478"/>
        <end position="615"/>
    </location>
</feature>
<keyword evidence="7" id="KW-0276">Fatty acid metabolism</keyword>
<dbReference type="GO" id="GO:0071949">
    <property type="term" value="F:FAD binding"/>
    <property type="evidence" value="ECO:0007669"/>
    <property type="project" value="InterPro"/>
</dbReference>
<dbReference type="AlphaFoldDB" id="A0A3E0I6E0"/>
<evidence type="ECO:0000259" key="12">
    <source>
        <dbReference type="Pfam" id="PF02770"/>
    </source>
</evidence>
<evidence type="ECO:0000256" key="10">
    <source>
        <dbReference type="ARBA" id="ARBA00023140"/>
    </source>
</evidence>
<keyword evidence="10" id="KW-0576">Peroxisome</keyword>
<comment type="cofactor">
    <cofactor evidence="1">
        <name>FAD</name>
        <dbReference type="ChEBI" id="CHEBI:57692"/>
    </cofactor>
</comment>
<keyword evidence="8" id="KW-0560">Oxidoreductase</keyword>
<evidence type="ECO:0000256" key="4">
    <source>
        <dbReference type="ARBA" id="ARBA00012870"/>
    </source>
</evidence>
<dbReference type="Pfam" id="PF01756">
    <property type="entry name" value="ACOX"/>
    <property type="match status" value="1"/>
</dbReference>
<dbReference type="FunFam" id="1.20.140.10:FF:000007">
    <property type="entry name" value="Acyl-coenzyme A oxidase"/>
    <property type="match status" value="1"/>
</dbReference>
<dbReference type="GO" id="GO:0055088">
    <property type="term" value="P:lipid homeostasis"/>
    <property type="evidence" value="ECO:0007669"/>
    <property type="project" value="TreeGrafter"/>
</dbReference>
<gene>
    <name evidence="15" type="ORF">BCF44_102521</name>
</gene>
<evidence type="ECO:0000256" key="7">
    <source>
        <dbReference type="ARBA" id="ARBA00022832"/>
    </source>
</evidence>
<dbReference type="InterPro" id="IPR036250">
    <property type="entry name" value="AcylCo_DH-like_C"/>
</dbReference>
<keyword evidence="16" id="KW-1185">Reference proteome</keyword>
<name>A0A3E0I6E0_9PSEU</name>
<evidence type="ECO:0000256" key="2">
    <source>
        <dbReference type="ARBA" id="ARBA00004275"/>
    </source>
</evidence>
<dbReference type="Gene3D" id="1.20.140.10">
    <property type="entry name" value="Butyryl-CoA Dehydrogenase, subunit A, domain 3"/>
    <property type="match status" value="2"/>
</dbReference>
<comment type="caution">
    <text evidence="15">The sequence shown here is derived from an EMBL/GenBank/DDBJ whole genome shotgun (WGS) entry which is preliminary data.</text>
</comment>
<dbReference type="Gene3D" id="1.10.540.10">
    <property type="entry name" value="Acyl-CoA dehydrogenase/oxidase, N-terminal domain"/>
    <property type="match status" value="1"/>
</dbReference>
<feature type="domain" description="Acyl-CoA dehydrogenase/oxidase N-terminal" evidence="13">
    <location>
        <begin position="16"/>
        <end position="121"/>
    </location>
</feature>
<evidence type="ECO:0000259" key="11">
    <source>
        <dbReference type="Pfam" id="PF01756"/>
    </source>
</evidence>
<evidence type="ECO:0000256" key="8">
    <source>
        <dbReference type="ARBA" id="ARBA00023002"/>
    </source>
</evidence>
<keyword evidence="9" id="KW-0443">Lipid metabolism</keyword>
<dbReference type="FunFam" id="1.20.140.10:FF:000010">
    <property type="entry name" value="Acyl-coenzyme A oxidase"/>
    <property type="match status" value="1"/>
</dbReference>
<keyword evidence="5" id="KW-0285">Flavoprotein</keyword>
<dbReference type="SUPFAM" id="SSF47203">
    <property type="entry name" value="Acyl-CoA dehydrogenase C-terminal domain-like"/>
    <property type="match status" value="2"/>
</dbReference>